<dbReference type="RefSeq" id="WP_201430614.1">
    <property type="nucleotide sequence ID" value="NZ_JAEQBW010000002.1"/>
</dbReference>
<dbReference type="Pfam" id="PF05048">
    <property type="entry name" value="NosD"/>
    <property type="match status" value="2"/>
</dbReference>
<comment type="pathway">
    <text evidence="1">Protein modification; protein ubiquitination.</text>
</comment>
<sequence>MLYKLLIGFIFFACSAEVLSAKTWHVKPKSDLSEIKKAVEMAADYDTVYIHNGTYFEDLITIEKPLTIIGVGKPVIDSNGGDEILIVASDNVNISGLTLQNVGVSFLKDRAAIRLVEVRNVVIKDNILKNTFFGIYLQKSSHCKVISNTIIGDAENEINAGNAIHIWKANNIEVIDNMVSYHRDGIYFEFVDQSLIRGNSSKYNMRYGLHFMFSNYDIYKNNIFQHNGSGVAVMFSKQIKMIENQFKDNWGGASYGILLKEISDGLMEGNIFERNTIGVLAEGANRIRISNNNFINNGKAINIKGNCLNNEILSNNFIGNTFEVLTNSKSNLNHFEGNYWGQYKGYDLDKDGIGDVPHRPVNLFALVTDKIPAANMLLHSFLVNSMEMAERMFPQMIPEHLIDKKPQIKPISHDSYQRTQ</sequence>
<dbReference type="Proteomes" id="UP000611723">
    <property type="component" value="Unassembled WGS sequence"/>
</dbReference>
<reference evidence="5" key="1">
    <citation type="submission" date="2021-01" db="EMBL/GenBank/DDBJ databases">
        <title>Marivirga aurantiaca sp. nov., isolated from intertidal surface sediments.</title>
        <authorList>
            <person name="Zhang M."/>
        </authorList>
    </citation>
    <scope>NUCLEOTIDE SEQUENCE</scope>
    <source>
        <strain evidence="5">S37H4</strain>
    </source>
</reference>
<evidence type="ECO:0000256" key="1">
    <source>
        <dbReference type="ARBA" id="ARBA00004906"/>
    </source>
</evidence>
<dbReference type="InterPro" id="IPR007742">
    <property type="entry name" value="NosD_dom"/>
</dbReference>
<proteinExistence type="predicted"/>
<dbReference type="PANTHER" id="PTHR22990">
    <property type="entry name" value="F-BOX ONLY PROTEIN"/>
    <property type="match status" value="1"/>
</dbReference>
<keyword evidence="6" id="KW-1185">Reference proteome</keyword>
<dbReference type="AlphaFoldDB" id="A0A934WXY1"/>
<dbReference type="SMART" id="SM00722">
    <property type="entry name" value="CASH"/>
    <property type="match status" value="2"/>
</dbReference>
<comment type="caution">
    <text evidence="5">The sequence shown here is derived from an EMBL/GenBank/DDBJ whole genome shotgun (WGS) entry which is preliminary data.</text>
</comment>
<dbReference type="InterPro" id="IPR022441">
    <property type="entry name" value="Para_beta_helix_rpt-2"/>
</dbReference>
<name>A0A934WXY1_9BACT</name>
<evidence type="ECO:0000256" key="3">
    <source>
        <dbReference type="ARBA" id="ARBA00022786"/>
    </source>
</evidence>
<dbReference type="InterPro" id="IPR011050">
    <property type="entry name" value="Pectin_lyase_fold/virulence"/>
</dbReference>
<dbReference type="NCBIfam" id="TIGR03804">
    <property type="entry name" value="para_beta_helix"/>
    <property type="match status" value="1"/>
</dbReference>
<keyword evidence="3" id="KW-0833">Ubl conjugation pathway</keyword>
<dbReference type="Gene3D" id="2.160.20.10">
    <property type="entry name" value="Single-stranded right-handed beta-helix, Pectin lyase-like"/>
    <property type="match status" value="1"/>
</dbReference>
<dbReference type="InterPro" id="IPR012334">
    <property type="entry name" value="Pectin_lyas_fold"/>
</dbReference>
<protein>
    <submittedName>
        <fullName evidence="5">Nitrous oxide reductase family maturation protein NosD</fullName>
    </submittedName>
</protein>
<dbReference type="InterPro" id="IPR026464">
    <property type="entry name" value="NosD_copper_fam"/>
</dbReference>
<dbReference type="InterPro" id="IPR051550">
    <property type="entry name" value="SCF-Subunits/Alg-Epimerases"/>
</dbReference>
<dbReference type="EMBL" id="JAEQBW010000002">
    <property type="protein sequence ID" value="MBK6264951.1"/>
    <property type="molecule type" value="Genomic_DNA"/>
</dbReference>
<feature type="domain" description="Carbohydrate-binding/sugar hydrolysis" evidence="4">
    <location>
        <begin position="214"/>
        <end position="356"/>
    </location>
</feature>
<dbReference type="NCBIfam" id="TIGR04247">
    <property type="entry name" value="NosD_copper_fam"/>
    <property type="match status" value="1"/>
</dbReference>
<organism evidence="5 6">
    <name type="scientific">Marivirga aurantiaca</name>
    <dbReference type="NCBI Taxonomy" id="2802615"/>
    <lineage>
        <taxon>Bacteria</taxon>
        <taxon>Pseudomonadati</taxon>
        <taxon>Bacteroidota</taxon>
        <taxon>Cytophagia</taxon>
        <taxon>Cytophagales</taxon>
        <taxon>Marivirgaceae</taxon>
        <taxon>Marivirga</taxon>
    </lineage>
</organism>
<evidence type="ECO:0000259" key="4">
    <source>
        <dbReference type="SMART" id="SM00722"/>
    </source>
</evidence>
<evidence type="ECO:0000313" key="6">
    <source>
        <dbReference type="Proteomes" id="UP000611723"/>
    </source>
</evidence>
<dbReference type="SMART" id="SM00710">
    <property type="entry name" value="PbH1"/>
    <property type="match status" value="10"/>
</dbReference>
<feature type="domain" description="Carbohydrate-binding/sugar hydrolysis" evidence="4">
    <location>
        <begin position="50"/>
        <end position="189"/>
    </location>
</feature>
<evidence type="ECO:0000256" key="2">
    <source>
        <dbReference type="ARBA" id="ARBA00022737"/>
    </source>
</evidence>
<keyword evidence="2" id="KW-0677">Repeat</keyword>
<evidence type="ECO:0000313" key="5">
    <source>
        <dbReference type="EMBL" id="MBK6264951.1"/>
    </source>
</evidence>
<gene>
    <name evidence="5" type="primary">nosD</name>
    <name evidence="5" type="ORF">JKA74_07875</name>
</gene>
<dbReference type="SUPFAM" id="SSF51126">
    <property type="entry name" value="Pectin lyase-like"/>
    <property type="match status" value="1"/>
</dbReference>
<dbReference type="PANTHER" id="PTHR22990:SF15">
    <property type="entry name" value="F-BOX ONLY PROTEIN 10"/>
    <property type="match status" value="1"/>
</dbReference>
<dbReference type="InterPro" id="IPR006626">
    <property type="entry name" value="PbH1"/>
</dbReference>
<accession>A0A934WXY1</accession>
<dbReference type="InterPro" id="IPR006633">
    <property type="entry name" value="Carb-bd_sugar_hydrolysis-dom"/>
</dbReference>